<evidence type="ECO:0000256" key="1">
    <source>
        <dbReference type="SAM" id="Phobius"/>
    </source>
</evidence>
<dbReference type="EMBL" id="PJQM01007982">
    <property type="protein sequence ID" value="RCH77540.1"/>
    <property type="molecule type" value="Genomic_DNA"/>
</dbReference>
<name>A0A367IIP1_RHIST</name>
<feature type="non-terminal residue" evidence="2">
    <location>
        <position position="111"/>
    </location>
</feature>
<feature type="non-terminal residue" evidence="2">
    <location>
        <position position="1"/>
    </location>
</feature>
<evidence type="ECO:0000313" key="2">
    <source>
        <dbReference type="EMBL" id="RCH77540.1"/>
    </source>
</evidence>
<gene>
    <name evidence="2" type="ORF">CU098_001759</name>
</gene>
<keyword evidence="1" id="KW-0812">Transmembrane</keyword>
<accession>A0A367IIP1</accession>
<comment type="caution">
    <text evidence="2">The sequence shown here is derived from an EMBL/GenBank/DDBJ whole genome shotgun (WGS) entry which is preliminary data.</text>
</comment>
<dbReference type="OrthoDB" id="432528at2759"/>
<protein>
    <submittedName>
        <fullName evidence="2">Uncharacterized protein</fullName>
    </submittedName>
</protein>
<keyword evidence="1" id="KW-0472">Membrane</keyword>
<keyword evidence="3" id="KW-1185">Reference proteome</keyword>
<keyword evidence="1" id="KW-1133">Transmembrane helix</keyword>
<dbReference type="Proteomes" id="UP000253551">
    <property type="component" value="Unassembled WGS sequence"/>
</dbReference>
<organism evidence="2 3">
    <name type="scientific">Rhizopus stolonifer</name>
    <name type="common">Rhizopus nigricans</name>
    <dbReference type="NCBI Taxonomy" id="4846"/>
    <lineage>
        <taxon>Eukaryota</taxon>
        <taxon>Fungi</taxon>
        <taxon>Fungi incertae sedis</taxon>
        <taxon>Mucoromycota</taxon>
        <taxon>Mucoromycotina</taxon>
        <taxon>Mucoromycetes</taxon>
        <taxon>Mucorales</taxon>
        <taxon>Mucorineae</taxon>
        <taxon>Rhizopodaceae</taxon>
        <taxon>Rhizopus</taxon>
    </lineage>
</organism>
<dbReference type="AlphaFoldDB" id="A0A367IIP1"/>
<dbReference type="STRING" id="4846.A0A367IIP1"/>
<sequence length="111" mass="12300">GDYLLILFGLGDEKNGFNDVSILSITSWTWIGQYIPNMAWFSDNYTYSSGYPNNSINPLYDQNFHSDDEEKENRKESETRVKAGVMAGVVSGGVVILGGGLFLIISLIILK</sequence>
<feature type="transmembrane region" description="Helical" evidence="1">
    <location>
        <begin position="83"/>
        <end position="110"/>
    </location>
</feature>
<proteinExistence type="predicted"/>
<reference evidence="2 3" key="1">
    <citation type="journal article" date="2018" name="G3 (Bethesda)">
        <title>Phylogenetic and Phylogenomic Definition of Rhizopus Species.</title>
        <authorList>
            <person name="Gryganskyi A.P."/>
            <person name="Golan J."/>
            <person name="Dolatabadi S."/>
            <person name="Mondo S."/>
            <person name="Robb S."/>
            <person name="Idnurm A."/>
            <person name="Muszewska A."/>
            <person name="Steczkiewicz K."/>
            <person name="Masonjones S."/>
            <person name="Liao H.L."/>
            <person name="Gajdeczka M.T."/>
            <person name="Anike F."/>
            <person name="Vuek A."/>
            <person name="Anishchenko I.M."/>
            <person name="Voigt K."/>
            <person name="de Hoog G.S."/>
            <person name="Smith M.E."/>
            <person name="Heitman J."/>
            <person name="Vilgalys R."/>
            <person name="Stajich J.E."/>
        </authorList>
    </citation>
    <scope>NUCLEOTIDE SEQUENCE [LARGE SCALE GENOMIC DNA]</scope>
    <source>
        <strain evidence="2 3">LSU 92-RS-03</strain>
    </source>
</reference>
<evidence type="ECO:0000313" key="3">
    <source>
        <dbReference type="Proteomes" id="UP000253551"/>
    </source>
</evidence>